<dbReference type="EMBL" id="SLVV01000006">
    <property type="protein sequence ID" value="TCN25171.1"/>
    <property type="molecule type" value="Genomic_DNA"/>
</dbReference>
<evidence type="ECO:0000313" key="3">
    <source>
        <dbReference type="Proteomes" id="UP000295689"/>
    </source>
</evidence>
<dbReference type="AlphaFoldDB" id="A0A4R2BE18"/>
<keyword evidence="3" id="KW-1185">Reference proteome</keyword>
<keyword evidence="1" id="KW-0812">Transmembrane</keyword>
<protein>
    <submittedName>
        <fullName evidence="2">Uncharacterized protein</fullName>
    </submittedName>
</protein>
<reference evidence="2 3" key="1">
    <citation type="journal article" date="2015" name="Stand. Genomic Sci.">
        <title>Genomic Encyclopedia of Bacterial and Archaeal Type Strains, Phase III: the genomes of soil and plant-associated and newly described type strains.</title>
        <authorList>
            <person name="Whitman W.B."/>
            <person name="Woyke T."/>
            <person name="Klenk H.P."/>
            <person name="Zhou Y."/>
            <person name="Lilburn T.G."/>
            <person name="Beck B.J."/>
            <person name="De Vos P."/>
            <person name="Vandamme P."/>
            <person name="Eisen J.A."/>
            <person name="Garrity G."/>
            <person name="Hugenholtz P."/>
            <person name="Kyrpides N.C."/>
        </authorList>
    </citation>
    <scope>NUCLEOTIDE SEQUENCE [LARGE SCALE GENOMIC DNA]</scope>
    <source>
        <strain evidence="2 3">CV53</strain>
    </source>
</reference>
<name>A0A4R2BE18_9BACI</name>
<feature type="transmembrane region" description="Helical" evidence="1">
    <location>
        <begin position="93"/>
        <end position="118"/>
    </location>
</feature>
<organism evidence="2 3">
    <name type="scientific">Mesobacillus foraminis</name>
    <dbReference type="NCBI Taxonomy" id="279826"/>
    <lineage>
        <taxon>Bacteria</taxon>
        <taxon>Bacillati</taxon>
        <taxon>Bacillota</taxon>
        <taxon>Bacilli</taxon>
        <taxon>Bacillales</taxon>
        <taxon>Bacillaceae</taxon>
        <taxon>Mesobacillus</taxon>
    </lineage>
</organism>
<feature type="transmembrane region" description="Helical" evidence="1">
    <location>
        <begin position="61"/>
        <end position="81"/>
    </location>
</feature>
<feature type="transmembrane region" description="Helical" evidence="1">
    <location>
        <begin position="130"/>
        <end position="163"/>
    </location>
</feature>
<keyword evidence="1" id="KW-1133">Transmembrane helix</keyword>
<accession>A0A4R2BE18</accession>
<gene>
    <name evidence="2" type="ORF">EV146_106375</name>
</gene>
<proteinExistence type="predicted"/>
<evidence type="ECO:0000256" key="1">
    <source>
        <dbReference type="SAM" id="Phobius"/>
    </source>
</evidence>
<keyword evidence="1" id="KW-0472">Membrane</keyword>
<feature type="transmembrane region" description="Helical" evidence="1">
    <location>
        <begin position="7"/>
        <end position="25"/>
    </location>
</feature>
<comment type="caution">
    <text evidence="2">The sequence shown here is derived from an EMBL/GenBank/DDBJ whole genome shotgun (WGS) entry which is preliminary data.</text>
</comment>
<sequence length="178" mass="20074">MIKNDNYTLVFSIILFFTLLLTTALPVMVRAVLIIAVIGFLFPLIRRILAKNLLRKMRVACYSALAYTIGLFLFFFLIPSFQEKPFVLNEEFFLFLAVILLFSAVGNFVYGLPVSLLAESISIKYSACRVWVSGFIHIGFGVAAFFVAPAFWIPAIICSLLFFTFDEITRKKSVLIGS</sequence>
<evidence type="ECO:0000313" key="2">
    <source>
        <dbReference type="EMBL" id="TCN25171.1"/>
    </source>
</evidence>
<feature type="transmembrane region" description="Helical" evidence="1">
    <location>
        <begin position="31"/>
        <end position="49"/>
    </location>
</feature>
<dbReference type="Proteomes" id="UP000295689">
    <property type="component" value="Unassembled WGS sequence"/>
</dbReference>